<gene>
    <name evidence="5" type="ORF">ECPE_LOCUS1903</name>
</gene>
<name>A0A183A4L8_9TREM</name>
<evidence type="ECO:0000256" key="1">
    <source>
        <dbReference type="ARBA" id="ARBA00004123"/>
    </source>
</evidence>
<reference evidence="5 6" key="2">
    <citation type="submission" date="2018-11" db="EMBL/GenBank/DDBJ databases">
        <authorList>
            <consortium name="Pathogen Informatics"/>
        </authorList>
    </citation>
    <scope>NUCLEOTIDE SEQUENCE [LARGE SCALE GENOMIC DNA]</scope>
    <source>
        <strain evidence="5 6">Egypt</strain>
    </source>
</reference>
<sequence>MADRLTELQDAINLQAENLCNAIGVIQQVAQPTFFSEFNWASRSTKPEYQAVLQNQSTEVPAAPSPSNFGGRQFCSRPVQYHAKPIGILCGSQLQVPGLRLPVSITE</sequence>
<dbReference type="Gene3D" id="6.10.280.10">
    <property type="entry name" value="Mediator complex, subunit Med21"/>
    <property type="match status" value="1"/>
</dbReference>
<dbReference type="Proteomes" id="UP000272942">
    <property type="component" value="Unassembled WGS sequence"/>
</dbReference>
<evidence type="ECO:0000313" key="6">
    <source>
        <dbReference type="Proteomes" id="UP000272942"/>
    </source>
</evidence>
<dbReference type="AlphaFoldDB" id="A0A183A4L8"/>
<dbReference type="EMBL" id="UZAN01018666">
    <property type="protein sequence ID" value="VDP49118.1"/>
    <property type="molecule type" value="Genomic_DNA"/>
</dbReference>
<protein>
    <submittedName>
        <fullName evidence="7">Mediator of RNA polymerase II transcription subunit 21</fullName>
    </submittedName>
</protein>
<keyword evidence="3" id="KW-0804">Transcription</keyword>
<organism evidence="7">
    <name type="scientific">Echinostoma caproni</name>
    <dbReference type="NCBI Taxonomy" id="27848"/>
    <lineage>
        <taxon>Eukaryota</taxon>
        <taxon>Metazoa</taxon>
        <taxon>Spiralia</taxon>
        <taxon>Lophotrochozoa</taxon>
        <taxon>Platyhelminthes</taxon>
        <taxon>Trematoda</taxon>
        <taxon>Digenea</taxon>
        <taxon>Plagiorchiida</taxon>
        <taxon>Echinostomata</taxon>
        <taxon>Echinostomatoidea</taxon>
        <taxon>Echinostomatidae</taxon>
        <taxon>Echinostoma</taxon>
    </lineage>
</organism>
<evidence type="ECO:0000256" key="2">
    <source>
        <dbReference type="ARBA" id="ARBA00023015"/>
    </source>
</evidence>
<evidence type="ECO:0000256" key="3">
    <source>
        <dbReference type="ARBA" id="ARBA00023163"/>
    </source>
</evidence>
<evidence type="ECO:0000313" key="7">
    <source>
        <dbReference type="WBParaSite" id="ECPE_0000190301-mRNA-1"/>
    </source>
</evidence>
<keyword evidence="4" id="KW-0539">Nucleus</keyword>
<evidence type="ECO:0000313" key="5">
    <source>
        <dbReference type="EMBL" id="VDP49118.1"/>
    </source>
</evidence>
<accession>A0A183A4L8</accession>
<reference evidence="7" key="1">
    <citation type="submission" date="2016-06" db="UniProtKB">
        <authorList>
            <consortium name="WormBaseParasite"/>
        </authorList>
    </citation>
    <scope>IDENTIFICATION</scope>
</reference>
<keyword evidence="2" id="KW-0805">Transcription regulation</keyword>
<dbReference type="WBParaSite" id="ECPE_0000190301-mRNA-1">
    <property type="protein sequence ID" value="ECPE_0000190301-mRNA-1"/>
    <property type="gene ID" value="ECPE_0000190301"/>
</dbReference>
<evidence type="ECO:0000256" key="4">
    <source>
        <dbReference type="ARBA" id="ARBA00023242"/>
    </source>
</evidence>
<comment type="subcellular location">
    <subcellularLocation>
        <location evidence="1">Nucleus</location>
    </subcellularLocation>
</comment>
<dbReference type="InterPro" id="IPR037212">
    <property type="entry name" value="Med7/Med21-like"/>
</dbReference>
<dbReference type="OrthoDB" id="526653at2759"/>
<keyword evidence="6" id="KW-1185">Reference proteome</keyword>
<dbReference type="SUPFAM" id="SSF140718">
    <property type="entry name" value="Mediator hinge subcomplex-like"/>
    <property type="match status" value="1"/>
</dbReference>
<dbReference type="GO" id="GO:0016592">
    <property type="term" value="C:mediator complex"/>
    <property type="evidence" value="ECO:0007669"/>
    <property type="project" value="InterPro"/>
</dbReference>
<proteinExistence type="predicted"/>